<reference evidence="1 2" key="1">
    <citation type="submission" date="2014-03" db="EMBL/GenBank/DDBJ databases">
        <authorList>
            <person name="Sibley D."/>
            <person name="Venepally P."/>
            <person name="Karamycheva S."/>
            <person name="Hadjithomas M."/>
            <person name="Khan A."/>
            <person name="Brunk B."/>
            <person name="Roos D."/>
            <person name="Caler E."/>
            <person name="Lorenzi H."/>
        </authorList>
    </citation>
    <scope>NUCLEOTIDE SEQUENCE [LARGE SCALE GENOMIC DNA]</scope>
    <source>
        <strain evidence="2">p89</strain>
    </source>
</reference>
<evidence type="ECO:0000313" key="1">
    <source>
        <dbReference type="EMBL" id="KFG31174.1"/>
    </source>
</evidence>
<sequence length="138" mass="15312">MGRSWASDTFATANPSALTGVLEKSVLPSVRPRPPESERFVTLLGSSCLVHTEMKTSHAFFPSSAVAYRHSPEVCGVRPMTRLETRKKRPLTYLGFIPAVLKSLHGLETATFLVFPADPLSRNRPSSAFCILWLLRVR</sequence>
<dbReference type="AlphaFoldDB" id="A0A086JGA6"/>
<dbReference type="Proteomes" id="UP000028828">
    <property type="component" value="Unassembled WGS sequence"/>
</dbReference>
<proteinExistence type="predicted"/>
<dbReference type="EMBL" id="AEYI02001983">
    <property type="protein sequence ID" value="KFG31174.1"/>
    <property type="molecule type" value="Genomic_DNA"/>
</dbReference>
<comment type="caution">
    <text evidence="1">The sequence shown here is derived from an EMBL/GenBank/DDBJ whole genome shotgun (WGS) entry which is preliminary data.</text>
</comment>
<dbReference type="VEuPathDB" id="ToxoDB:TGP89_212145"/>
<evidence type="ECO:0000313" key="2">
    <source>
        <dbReference type="Proteomes" id="UP000028828"/>
    </source>
</evidence>
<accession>A0A086JGA6</accession>
<protein>
    <submittedName>
        <fullName evidence="1">Uncharacterized protein</fullName>
    </submittedName>
</protein>
<organism evidence="1 2">
    <name type="scientific">Toxoplasma gondii p89</name>
    <dbReference type="NCBI Taxonomy" id="943119"/>
    <lineage>
        <taxon>Eukaryota</taxon>
        <taxon>Sar</taxon>
        <taxon>Alveolata</taxon>
        <taxon>Apicomplexa</taxon>
        <taxon>Conoidasida</taxon>
        <taxon>Coccidia</taxon>
        <taxon>Eucoccidiorida</taxon>
        <taxon>Eimeriorina</taxon>
        <taxon>Sarcocystidae</taxon>
        <taxon>Toxoplasma</taxon>
    </lineage>
</organism>
<name>A0A086JGA6_TOXGO</name>
<gene>
    <name evidence="1" type="ORF">TGP89_212145</name>
</gene>